<organism evidence="2 3">
    <name type="scientific">Candidatus Nesterenkonia stercoripullorum</name>
    <dbReference type="NCBI Taxonomy" id="2838701"/>
    <lineage>
        <taxon>Bacteria</taxon>
        <taxon>Bacillati</taxon>
        <taxon>Actinomycetota</taxon>
        <taxon>Actinomycetes</taxon>
        <taxon>Micrococcales</taxon>
        <taxon>Micrococcaceae</taxon>
        <taxon>Nesterenkonia</taxon>
    </lineage>
</organism>
<name>A0A9D1UT32_9MICC</name>
<evidence type="ECO:0000313" key="3">
    <source>
        <dbReference type="Proteomes" id="UP000824151"/>
    </source>
</evidence>
<sequence>MVTVFVLIKTDPHRIPEAAQDIANVEGVQAVYSVTGKWDLVAMVTAKQFEDLGTLIPERVSRVATILDTETMVAFRTFSSQDLDAGFDLGFDD</sequence>
<feature type="domain" description="Transcription regulator AsnC/Lrp ligand binding" evidence="1">
    <location>
        <begin position="6"/>
        <end position="77"/>
    </location>
</feature>
<dbReference type="Proteomes" id="UP000824151">
    <property type="component" value="Unassembled WGS sequence"/>
</dbReference>
<dbReference type="InterPro" id="IPR011008">
    <property type="entry name" value="Dimeric_a/b-barrel"/>
</dbReference>
<proteinExistence type="predicted"/>
<dbReference type="EMBL" id="DXGD01000260">
    <property type="protein sequence ID" value="HIW99880.1"/>
    <property type="molecule type" value="Genomic_DNA"/>
</dbReference>
<accession>A0A9D1UT32</accession>
<reference evidence="2" key="2">
    <citation type="submission" date="2021-04" db="EMBL/GenBank/DDBJ databases">
        <authorList>
            <person name="Gilroy R."/>
        </authorList>
    </citation>
    <scope>NUCLEOTIDE SEQUENCE</scope>
    <source>
        <strain evidence="2">ChiHejej3B27-3195</strain>
    </source>
</reference>
<reference evidence="2" key="1">
    <citation type="journal article" date="2021" name="PeerJ">
        <title>Extensive microbial diversity within the chicken gut microbiome revealed by metagenomics and culture.</title>
        <authorList>
            <person name="Gilroy R."/>
            <person name="Ravi A."/>
            <person name="Getino M."/>
            <person name="Pursley I."/>
            <person name="Horton D.L."/>
            <person name="Alikhan N.F."/>
            <person name="Baker D."/>
            <person name="Gharbi K."/>
            <person name="Hall N."/>
            <person name="Watson M."/>
            <person name="Adriaenssens E.M."/>
            <person name="Foster-Nyarko E."/>
            <person name="Jarju S."/>
            <person name="Secka A."/>
            <person name="Antonio M."/>
            <person name="Oren A."/>
            <person name="Chaudhuri R.R."/>
            <person name="La Ragione R."/>
            <person name="Hildebrand F."/>
            <person name="Pallen M.J."/>
        </authorList>
    </citation>
    <scope>NUCLEOTIDE SEQUENCE</scope>
    <source>
        <strain evidence="2">ChiHejej3B27-3195</strain>
    </source>
</reference>
<protein>
    <submittedName>
        <fullName evidence="2">Lrp/AsnC ligand binding domain-containing protein</fullName>
    </submittedName>
</protein>
<evidence type="ECO:0000313" key="2">
    <source>
        <dbReference type="EMBL" id="HIW99880.1"/>
    </source>
</evidence>
<evidence type="ECO:0000259" key="1">
    <source>
        <dbReference type="Pfam" id="PF01037"/>
    </source>
</evidence>
<comment type="caution">
    <text evidence="2">The sequence shown here is derived from an EMBL/GenBank/DDBJ whole genome shotgun (WGS) entry which is preliminary data.</text>
</comment>
<dbReference type="AlphaFoldDB" id="A0A9D1UT32"/>
<dbReference type="Gene3D" id="3.30.70.920">
    <property type="match status" value="1"/>
</dbReference>
<dbReference type="SUPFAM" id="SSF54909">
    <property type="entry name" value="Dimeric alpha+beta barrel"/>
    <property type="match status" value="1"/>
</dbReference>
<dbReference type="InterPro" id="IPR019887">
    <property type="entry name" value="Tscrpt_reg_AsnC/Lrp_C"/>
</dbReference>
<gene>
    <name evidence="2" type="ORF">H9871_07020</name>
</gene>
<dbReference type="Pfam" id="PF01037">
    <property type="entry name" value="AsnC_trans_reg"/>
    <property type="match status" value="1"/>
</dbReference>